<comment type="caution">
    <text evidence="7">The sequence shown here is derived from an EMBL/GenBank/DDBJ whole genome shotgun (WGS) entry which is preliminary data.</text>
</comment>
<dbReference type="InterPro" id="IPR036226">
    <property type="entry name" value="LipOase_C_sf"/>
</dbReference>
<evidence type="ECO:0000259" key="6">
    <source>
        <dbReference type="PROSITE" id="PS51393"/>
    </source>
</evidence>
<dbReference type="AlphaFoldDB" id="A0A9W8MWT1"/>
<dbReference type="Proteomes" id="UP001148786">
    <property type="component" value="Unassembled WGS sequence"/>
</dbReference>
<dbReference type="PROSITE" id="PS51393">
    <property type="entry name" value="LIPOXYGENASE_3"/>
    <property type="match status" value="1"/>
</dbReference>
<dbReference type="InterPro" id="IPR013819">
    <property type="entry name" value="LipOase_C"/>
</dbReference>
<dbReference type="Pfam" id="PF00305">
    <property type="entry name" value="Lipoxygenase"/>
    <property type="match status" value="1"/>
</dbReference>
<keyword evidence="5" id="KW-0175">Coiled coil</keyword>
<evidence type="ECO:0000313" key="8">
    <source>
        <dbReference type="Proteomes" id="UP001148786"/>
    </source>
</evidence>
<evidence type="ECO:0000313" key="7">
    <source>
        <dbReference type="EMBL" id="KAJ3508733.1"/>
    </source>
</evidence>
<name>A0A9W8MWT1_9AGAR</name>
<dbReference type="GO" id="GO:0046872">
    <property type="term" value="F:metal ion binding"/>
    <property type="evidence" value="ECO:0007669"/>
    <property type="project" value="UniProtKB-KW"/>
</dbReference>
<dbReference type="Gene3D" id="3.10.450.60">
    <property type="match status" value="1"/>
</dbReference>
<keyword evidence="2" id="KW-0479">Metal-binding</keyword>
<dbReference type="PANTHER" id="PTHR11771">
    <property type="entry name" value="LIPOXYGENASE"/>
    <property type="match status" value="1"/>
</dbReference>
<dbReference type="EMBL" id="JANKHO010000535">
    <property type="protein sequence ID" value="KAJ3508733.1"/>
    <property type="molecule type" value="Genomic_DNA"/>
</dbReference>
<keyword evidence="4" id="KW-0560">Oxidoreductase</keyword>
<evidence type="ECO:0000256" key="4">
    <source>
        <dbReference type="ARBA" id="ARBA00023002"/>
    </source>
</evidence>
<dbReference type="Gene3D" id="1.20.245.10">
    <property type="entry name" value="Lipoxygenase-1, Domain 5"/>
    <property type="match status" value="1"/>
</dbReference>
<dbReference type="InterPro" id="IPR000907">
    <property type="entry name" value="LipOase"/>
</dbReference>
<keyword evidence="8" id="KW-1185">Reference proteome</keyword>
<evidence type="ECO:0000256" key="1">
    <source>
        <dbReference type="ARBA" id="ARBA00021175"/>
    </source>
</evidence>
<dbReference type="SUPFAM" id="SSF52540">
    <property type="entry name" value="P-loop containing nucleoside triphosphate hydrolases"/>
    <property type="match status" value="1"/>
</dbReference>
<evidence type="ECO:0000256" key="3">
    <source>
        <dbReference type="ARBA" id="ARBA00022964"/>
    </source>
</evidence>
<feature type="coiled-coil region" evidence="5">
    <location>
        <begin position="235"/>
        <end position="325"/>
    </location>
</feature>
<evidence type="ECO:0000256" key="2">
    <source>
        <dbReference type="ARBA" id="ARBA00022723"/>
    </source>
</evidence>
<dbReference type="GO" id="GO:0016702">
    <property type="term" value="F:oxidoreductase activity, acting on single donors with incorporation of molecular oxygen, incorporation of two atoms of oxygen"/>
    <property type="evidence" value="ECO:0007669"/>
    <property type="project" value="InterPro"/>
</dbReference>
<keyword evidence="3" id="KW-0223">Dioxygenase</keyword>
<feature type="domain" description="Lipoxygenase" evidence="6">
    <location>
        <begin position="463"/>
        <end position="933"/>
    </location>
</feature>
<dbReference type="Pfam" id="PF01926">
    <property type="entry name" value="MMR_HSR1"/>
    <property type="match status" value="1"/>
</dbReference>
<organism evidence="7 8">
    <name type="scientific">Agrocybe chaxingu</name>
    <dbReference type="NCBI Taxonomy" id="84603"/>
    <lineage>
        <taxon>Eukaryota</taxon>
        <taxon>Fungi</taxon>
        <taxon>Dikarya</taxon>
        <taxon>Basidiomycota</taxon>
        <taxon>Agaricomycotina</taxon>
        <taxon>Agaricomycetes</taxon>
        <taxon>Agaricomycetidae</taxon>
        <taxon>Agaricales</taxon>
        <taxon>Agaricineae</taxon>
        <taxon>Strophariaceae</taxon>
        <taxon>Agrocybe</taxon>
    </lineage>
</organism>
<gene>
    <name evidence="7" type="ORF">NLJ89_g5592</name>
</gene>
<dbReference type="InterPro" id="IPR006073">
    <property type="entry name" value="GTP-bd"/>
</dbReference>
<dbReference type="Gene3D" id="3.40.50.300">
    <property type="entry name" value="P-loop containing nucleotide triphosphate hydrolases"/>
    <property type="match status" value="1"/>
</dbReference>
<dbReference type="SUPFAM" id="SSF48484">
    <property type="entry name" value="Lipoxigenase"/>
    <property type="match status" value="1"/>
</dbReference>
<evidence type="ECO:0000256" key="5">
    <source>
        <dbReference type="SAM" id="Coils"/>
    </source>
</evidence>
<reference evidence="7" key="1">
    <citation type="submission" date="2022-07" db="EMBL/GenBank/DDBJ databases">
        <title>Genome Sequence of Agrocybe chaxingu.</title>
        <authorList>
            <person name="Buettner E."/>
        </authorList>
    </citation>
    <scope>NUCLEOTIDE SEQUENCE</scope>
    <source>
        <strain evidence="7">MP-N11</strain>
    </source>
</reference>
<sequence>MAPSTNPPDLNSATTHGYQNEIVIAVMGTTGTGKSSFIKLLTGNNSVKIGNSLESETSNVQIIRFCDASSGRNVTIVDTPGFDDSRAGVTDTDILRTITDFLLREYDENRKLNGLVYLQRISDPRFGGQSARNLRMFRDLCGTKAYKNVVVLTTFWDQLPSEEEGIKREGQLKMRFFKDLVDGGACFMPHDRSIESACRVLTHIFTLAPAIAQIQTEIRIEGKKLEDTSAGSVLREEVERLIAKHRKEVAELKAEIETIREGDRAVRRELEEERVKLQQALVRWEKERSELKEGLAEAKKSRECLEEQTSSLQAQLNQRKSTRQETYKTASGEVVIRAESPPPPYEERNSLQRKFSGSAGDKFEFMHSDRYPPYLKCIPRKYRTGVMEIFNFTSLIETTAMLFIQPELLVKLRYLAPEADSIRCIQDLIDRNYRLHEKSRQMAGAKGDRDMYYSKNIGHRDDWYTDAAFGQQQLTGTNPTTITLAPQQWIDEFKSVAQIQQRIDMTRLLDDDPECLYVQDYSDFRSVMGVSASAEFMTDGRYGCAAVILFHLEPEGQLHPLAIVIDYKGSMERSVCIFNRRILSTSAGDEASEWPWRYAKMCAQVSDWLRHEVAVHLVNTHLVEEVIIVAAHRTIDPAHIIFKLLEPHWQTTLSLNEAARLTLVPKIIVGMVGFTHAQTYAFLKAAYSKFNWTNCYVPNDLHRRGFPIEDLDKFKYHNCGYARNIARMWDIIRNFVSLVLTGAYGDDEDVANDKDLAAFCREIRSQKGGQLFSFPDIKTLDELIDFVTMCIHVASPQHTAVNYLQQYYQTFIPNKPAALYAPLPKSLSQLQNFGEKDILAALPINRPRDWLVMAQVPYLLSFEVPDDSNILHYAVATCQSTSSPAIIRDAARVLRDDLEDFISIVAQNSEELDDQQTPYLVLDPSKTAISILI</sequence>
<dbReference type="OrthoDB" id="407298at2759"/>
<dbReference type="GO" id="GO:0005525">
    <property type="term" value="F:GTP binding"/>
    <property type="evidence" value="ECO:0007669"/>
    <property type="project" value="InterPro"/>
</dbReference>
<proteinExistence type="predicted"/>
<accession>A0A9W8MWT1</accession>
<protein>
    <recommendedName>
        <fullName evidence="1">Manganese lipoxygenase</fullName>
    </recommendedName>
</protein>
<dbReference type="InterPro" id="IPR027417">
    <property type="entry name" value="P-loop_NTPase"/>
</dbReference>
<dbReference type="GO" id="GO:0034440">
    <property type="term" value="P:lipid oxidation"/>
    <property type="evidence" value="ECO:0007669"/>
    <property type="project" value="InterPro"/>
</dbReference>
<dbReference type="GO" id="GO:0043651">
    <property type="term" value="P:linoleic acid metabolic process"/>
    <property type="evidence" value="ECO:0007669"/>
    <property type="project" value="UniProtKB-ARBA"/>
</dbReference>